<protein>
    <submittedName>
        <fullName evidence="5">Ribosome-releasing factor 2, mitochondrial</fullName>
    </submittedName>
</protein>
<feature type="region of interest" description="Disordered" evidence="4">
    <location>
        <begin position="15"/>
        <end position="38"/>
    </location>
</feature>
<dbReference type="Gene3D" id="3.40.50.300">
    <property type="entry name" value="P-loop containing nucleotide triphosphate hydrolases"/>
    <property type="match status" value="1"/>
</dbReference>
<keyword evidence="6" id="KW-1185">Reference proteome</keyword>
<dbReference type="GO" id="GO:0005525">
    <property type="term" value="F:GTP binding"/>
    <property type="evidence" value="ECO:0007669"/>
    <property type="project" value="UniProtKB-KW"/>
</dbReference>
<dbReference type="InterPro" id="IPR027417">
    <property type="entry name" value="P-loop_NTPase"/>
</dbReference>
<gene>
    <name evidence="5" type="ORF">GRJ2_002864500</name>
</gene>
<accession>A0ABC9Y2N2</accession>
<name>A0ABC9Y2N2_GRUJA</name>
<dbReference type="PANTHER" id="PTHR43261">
    <property type="entry name" value="TRANSLATION ELONGATION FACTOR G-RELATED"/>
    <property type="match status" value="1"/>
</dbReference>
<proteinExistence type="predicted"/>
<dbReference type="AlphaFoldDB" id="A0ABC9Y2N2"/>
<evidence type="ECO:0000256" key="1">
    <source>
        <dbReference type="ARBA" id="ARBA00022741"/>
    </source>
</evidence>
<evidence type="ECO:0000256" key="4">
    <source>
        <dbReference type="SAM" id="MobiDB-lite"/>
    </source>
</evidence>
<reference evidence="5 6" key="1">
    <citation type="submission" date="2024-06" db="EMBL/GenBank/DDBJ databases">
        <title>The draft genome of Grus japonensis, version 3.</title>
        <authorList>
            <person name="Nabeshima K."/>
            <person name="Suzuki S."/>
            <person name="Onuma M."/>
        </authorList>
    </citation>
    <scope>NUCLEOTIDE SEQUENCE [LARGE SCALE GENOMIC DNA]</scope>
    <source>
        <strain evidence="5 6">451A</strain>
    </source>
</reference>
<comment type="caution">
    <text evidence="5">The sequence shown here is derived from an EMBL/GenBank/DDBJ whole genome shotgun (WGS) entry which is preliminary data.</text>
</comment>
<keyword evidence="2" id="KW-0648">Protein biosynthesis</keyword>
<organism evidence="5 6">
    <name type="scientific">Grus japonensis</name>
    <name type="common">Japanese crane</name>
    <name type="synonym">Red-crowned crane</name>
    <dbReference type="NCBI Taxonomy" id="30415"/>
    <lineage>
        <taxon>Eukaryota</taxon>
        <taxon>Metazoa</taxon>
        <taxon>Chordata</taxon>
        <taxon>Craniata</taxon>
        <taxon>Vertebrata</taxon>
        <taxon>Euteleostomi</taxon>
        <taxon>Archelosauria</taxon>
        <taxon>Archosauria</taxon>
        <taxon>Dinosauria</taxon>
        <taxon>Saurischia</taxon>
        <taxon>Theropoda</taxon>
        <taxon>Coelurosauria</taxon>
        <taxon>Aves</taxon>
        <taxon>Neognathae</taxon>
        <taxon>Neoaves</taxon>
        <taxon>Gruiformes</taxon>
        <taxon>Gruidae</taxon>
        <taxon>Grus</taxon>
    </lineage>
</organism>
<dbReference type="Proteomes" id="UP001623348">
    <property type="component" value="Unassembled WGS sequence"/>
</dbReference>
<evidence type="ECO:0000313" key="5">
    <source>
        <dbReference type="EMBL" id="GAB0203989.1"/>
    </source>
</evidence>
<dbReference type="GO" id="GO:0006412">
    <property type="term" value="P:translation"/>
    <property type="evidence" value="ECO:0007669"/>
    <property type="project" value="UniProtKB-KW"/>
</dbReference>
<evidence type="ECO:0000313" key="6">
    <source>
        <dbReference type="Proteomes" id="UP001623348"/>
    </source>
</evidence>
<evidence type="ECO:0000256" key="3">
    <source>
        <dbReference type="ARBA" id="ARBA00023134"/>
    </source>
</evidence>
<dbReference type="PANTHER" id="PTHR43261:SF1">
    <property type="entry name" value="RIBOSOME-RELEASING FACTOR 2, MITOCHONDRIAL"/>
    <property type="match status" value="1"/>
</dbReference>
<evidence type="ECO:0000256" key="2">
    <source>
        <dbReference type="ARBA" id="ARBA00022917"/>
    </source>
</evidence>
<dbReference type="EMBL" id="BAAFJT010000040">
    <property type="protein sequence ID" value="GAB0203989.1"/>
    <property type="molecule type" value="Genomic_DNA"/>
</dbReference>
<keyword evidence="1" id="KW-0547">Nucleotide-binding</keyword>
<sequence length="121" mass="13454">MVSCVDIQLWTAGPNSDSVEKNGQTSSTTNLLFGQDGQNQGKSIRQKLKTKPLFLQWPIGEAKTFTGLADVVTKEQIIWKPTSDLDDGKNFEQKPLLEADDPNLFQEVQDAGNTLIEQVKF</sequence>
<keyword evidence="3" id="KW-0342">GTP-binding</keyword>